<feature type="domain" description="SF3 helicase" evidence="4">
    <location>
        <begin position="419"/>
        <end position="584"/>
    </location>
</feature>
<dbReference type="InterPro" id="IPR014820">
    <property type="entry name" value="PriCT_1"/>
</dbReference>
<dbReference type="PROSITE" id="PS51206">
    <property type="entry name" value="SF3_HELICASE_1"/>
    <property type="match status" value="1"/>
</dbReference>
<dbReference type="GO" id="GO:0016787">
    <property type="term" value="F:hydrolase activity"/>
    <property type="evidence" value="ECO:0007669"/>
    <property type="project" value="UniProtKB-KW"/>
</dbReference>
<reference evidence="5" key="1">
    <citation type="submission" date="2006-05" db="EMBL/GenBank/DDBJ databases">
        <title>Complete sequence of chromosome 1 of Burkholderia cenocepacia AU 1054.</title>
        <authorList>
            <consortium name="US DOE Joint Genome Institute"/>
            <person name="Copeland A."/>
            <person name="Lucas S."/>
            <person name="Lapidus A."/>
            <person name="Barry K."/>
            <person name="Detter J.C."/>
            <person name="Glavina del Rio T."/>
            <person name="Hammon N."/>
            <person name="Israni S."/>
            <person name="Dalin E."/>
            <person name="Tice H."/>
            <person name="Pitluck S."/>
            <person name="Chain P."/>
            <person name="Malfatti S."/>
            <person name="Shin M."/>
            <person name="Vergez L."/>
            <person name="Schmutz J."/>
            <person name="Larimer F."/>
            <person name="Land M."/>
            <person name="Hauser L."/>
            <person name="Kyrpides N."/>
            <person name="Lykidis A."/>
            <person name="LiPuma J.J."/>
            <person name="Konstantinidis K."/>
            <person name="Tiedje J.M."/>
            <person name="Richardson P."/>
        </authorList>
    </citation>
    <scope>NUCLEOTIDE SEQUENCE [LARGE SCALE GENOMIC DNA]</scope>
    <source>
        <strain evidence="5">AU 1054</strain>
    </source>
</reference>
<evidence type="ECO:0000256" key="1">
    <source>
        <dbReference type="ARBA" id="ARBA00022741"/>
    </source>
</evidence>
<keyword evidence="1" id="KW-0547">Nucleotide-binding</keyword>
<dbReference type="InterPro" id="IPR014818">
    <property type="entry name" value="Phage/plasmid_primase_P4_C"/>
</dbReference>
<dbReference type="SMART" id="SM00943">
    <property type="entry name" value="Prim-Pol"/>
    <property type="match status" value="1"/>
</dbReference>
<evidence type="ECO:0000256" key="3">
    <source>
        <dbReference type="ARBA" id="ARBA00022840"/>
    </source>
</evidence>
<evidence type="ECO:0000259" key="4">
    <source>
        <dbReference type="PROSITE" id="PS51206"/>
    </source>
</evidence>
<dbReference type="EMBL" id="CP000378">
    <property type="protein sequence ID" value="ABF75360.1"/>
    <property type="molecule type" value="Genomic_DNA"/>
</dbReference>
<dbReference type="PANTHER" id="PTHR35372">
    <property type="entry name" value="ATP BINDING PROTEIN-RELATED"/>
    <property type="match status" value="1"/>
</dbReference>
<sequence>MYTDPIKKYSDLATKGFACFPIVPNEKRPLTPNGFKDASLDPEQHRAWAEQFPSSNIAYATGAPSGRLIVIDVDVKNNKSGAKSLVALQKKHGPLPATRTVITPSGGIHLLFTYPEGMKIQCKVGFRDGIDIRADGGYCGAPPSTIEGNPYEWVDETVPIAPAPAWLLEEFAKQGTTRRKRKSRKTAIVPAGNRNQSVMLHAFSLLNGGLDYERLEEELLEYNAACCNPPLSESEVSQVAVNVIRSHQENSGSNQHTTDLGNARRMSDLFGDELRYVPQTKQWLKKRESGVWQRVDELHVLLLARQLLPLIYEELSRLSPGNRVEMFEHAKYTESNTGLKYAVELFRSEPGIAVSAGDLDQGEWMLPVRNGLIDLRTGSFMPMDPKLHITYTAAVDYDPDATCPLWEAFLLEIMNRNVELVEYVRRAIGYTLTTLTSEHALFFAFGSGANGKSTFLNVLRALFGDLGAQANGDMLLDKNGGAAMSSNAASSEVARLAGKRLVAMSEVEEGRHFSEKTVKWYTGGEDITARLLYGNAFEFKPRFKLWLAGNYKPTIKGNDHGIWRRMKLIPFTVTIPPEKRDPDLERKLRDELPGILNWALVGCKQWRENGNKLNEPKAITNEVSEYRGEMDVVESWLSEFTRNDPDGEIHFGDTYKFFKAWSESQYNFSYSGKRFGMILADKGYKPASKPHRVYKGLRLIVDLQFNENTKAYVGHEFIDTEIEKRKLDWQKTVLAAMTDDSEVEPT</sequence>
<dbReference type="InterPro" id="IPR045455">
    <property type="entry name" value="NrS-1_pol-like_helicase"/>
</dbReference>
<dbReference type="GO" id="GO:0005524">
    <property type="term" value="F:ATP binding"/>
    <property type="evidence" value="ECO:0007669"/>
    <property type="project" value="UniProtKB-KW"/>
</dbReference>
<dbReference type="Pfam" id="PF09250">
    <property type="entry name" value="Prim-Pol"/>
    <property type="match status" value="1"/>
</dbReference>
<dbReference type="Pfam" id="PF08706">
    <property type="entry name" value="D5_N"/>
    <property type="match status" value="1"/>
</dbReference>
<accession>A0A0H2XLX9</accession>
<dbReference type="InterPro" id="IPR015330">
    <property type="entry name" value="DNA_primase/pol_bifunc_N"/>
</dbReference>
<evidence type="ECO:0000313" key="5">
    <source>
        <dbReference type="EMBL" id="ABF75360.1"/>
    </source>
</evidence>
<protein>
    <submittedName>
        <fullName evidence="5">Phage-plasmid primase P4-like protein</fullName>
    </submittedName>
</protein>
<dbReference type="NCBIfam" id="TIGR01613">
    <property type="entry name" value="primase_Cterm"/>
    <property type="match status" value="1"/>
</dbReference>
<keyword evidence="3" id="KW-0067">ATP-binding</keyword>
<dbReference type="PANTHER" id="PTHR35372:SF2">
    <property type="entry name" value="SF3 HELICASE DOMAIN-CONTAINING PROTEIN"/>
    <property type="match status" value="1"/>
</dbReference>
<organism evidence="5">
    <name type="scientific">Burkholderia orbicola (strain AU 1054)</name>
    <dbReference type="NCBI Taxonomy" id="331271"/>
    <lineage>
        <taxon>Bacteria</taxon>
        <taxon>Pseudomonadati</taxon>
        <taxon>Pseudomonadota</taxon>
        <taxon>Betaproteobacteria</taxon>
        <taxon>Burkholderiales</taxon>
        <taxon>Burkholderiaceae</taxon>
        <taxon>Burkholderia</taxon>
        <taxon>Burkholderia cepacia complex</taxon>
        <taxon>Burkholderia orbicola</taxon>
    </lineage>
</organism>
<name>A0A0H2XLX9_BURO1</name>
<dbReference type="AlphaFoldDB" id="A0A0H2XLX9"/>
<dbReference type="Pfam" id="PF19263">
    <property type="entry name" value="DUF5906"/>
    <property type="match status" value="1"/>
</dbReference>
<keyword evidence="2" id="KW-0378">Hydrolase</keyword>
<proteinExistence type="predicted"/>
<dbReference type="SMART" id="SM00942">
    <property type="entry name" value="PriCT_1"/>
    <property type="match status" value="1"/>
</dbReference>
<dbReference type="SUPFAM" id="SSF52540">
    <property type="entry name" value="P-loop containing nucleoside triphosphate hydrolases"/>
    <property type="match status" value="1"/>
</dbReference>
<dbReference type="InterPro" id="IPR027417">
    <property type="entry name" value="P-loop_NTPase"/>
</dbReference>
<dbReference type="InterPro" id="IPR014015">
    <property type="entry name" value="Helicase_SF3_DNA-vir"/>
</dbReference>
<dbReference type="SUPFAM" id="SSF56747">
    <property type="entry name" value="Prim-pol domain"/>
    <property type="match status" value="1"/>
</dbReference>
<dbReference type="SMART" id="SM00885">
    <property type="entry name" value="D5_N"/>
    <property type="match status" value="1"/>
</dbReference>
<dbReference type="InterPro" id="IPR006500">
    <property type="entry name" value="Helicase_put_C_phage/plasmid"/>
</dbReference>
<dbReference type="Gene3D" id="3.40.50.300">
    <property type="entry name" value="P-loop containing nucleotide triphosphate hydrolases"/>
    <property type="match status" value="1"/>
</dbReference>
<dbReference type="CDD" id="cd04859">
    <property type="entry name" value="Prim_Pol"/>
    <property type="match status" value="1"/>
</dbReference>
<gene>
    <name evidence="5" type="ordered locus">Bcen_0448</name>
</gene>
<dbReference type="HOGENOM" id="CLU_018483_1_2_4"/>
<dbReference type="InterPro" id="IPR051620">
    <property type="entry name" value="ORF904-like_C"/>
</dbReference>
<evidence type="ECO:0000256" key="2">
    <source>
        <dbReference type="ARBA" id="ARBA00022801"/>
    </source>
</evidence>